<dbReference type="EMBL" id="JBEAFC010000006">
    <property type="protein sequence ID" value="KAL1553318.1"/>
    <property type="molecule type" value="Genomic_DNA"/>
</dbReference>
<evidence type="ECO:0000256" key="1">
    <source>
        <dbReference type="SAM" id="Phobius"/>
    </source>
</evidence>
<name>A0ABD1HA57_SALDI</name>
<organism evidence="2 3">
    <name type="scientific">Salvia divinorum</name>
    <name type="common">Maria pastora</name>
    <name type="synonym">Diviner's sage</name>
    <dbReference type="NCBI Taxonomy" id="28513"/>
    <lineage>
        <taxon>Eukaryota</taxon>
        <taxon>Viridiplantae</taxon>
        <taxon>Streptophyta</taxon>
        <taxon>Embryophyta</taxon>
        <taxon>Tracheophyta</taxon>
        <taxon>Spermatophyta</taxon>
        <taxon>Magnoliopsida</taxon>
        <taxon>eudicotyledons</taxon>
        <taxon>Gunneridae</taxon>
        <taxon>Pentapetalae</taxon>
        <taxon>asterids</taxon>
        <taxon>lamiids</taxon>
        <taxon>Lamiales</taxon>
        <taxon>Lamiaceae</taxon>
        <taxon>Nepetoideae</taxon>
        <taxon>Mentheae</taxon>
        <taxon>Salviinae</taxon>
        <taxon>Salvia</taxon>
        <taxon>Salvia subgen. Calosphace</taxon>
    </lineage>
</organism>
<sequence>MLKGVIVAYAVIALCYLPVALVGYYIFVVVHLIGSYQTNLTSTTYYKDYLCCFYNVYCSHIPFLQRPSCFFWRICVCANYILSSMYHMAYHLGSWFCIIFGVSLTIVGPIGGLREITIKANTYQFY</sequence>
<keyword evidence="1" id="KW-0812">Transmembrane</keyword>
<feature type="transmembrane region" description="Helical" evidence="1">
    <location>
        <begin position="92"/>
        <end position="113"/>
    </location>
</feature>
<feature type="transmembrane region" description="Helical" evidence="1">
    <location>
        <begin position="6"/>
        <end position="33"/>
    </location>
</feature>
<evidence type="ECO:0000313" key="2">
    <source>
        <dbReference type="EMBL" id="KAL1553318.1"/>
    </source>
</evidence>
<keyword evidence="1" id="KW-0472">Membrane</keyword>
<accession>A0ABD1HA57</accession>
<comment type="caution">
    <text evidence="2">The sequence shown here is derived from an EMBL/GenBank/DDBJ whole genome shotgun (WGS) entry which is preliminary data.</text>
</comment>
<evidence type="ECO:0000313" key="3">
    <source>
        <dbReference type="Proteomes" id="UP001567538"/>
    </source>
</evidence>
<keyword evidence="1" id="KW-1133">Transmembrane helix</keyword>
<reference evidence="2 3" key="1">
    <citation type="submission" date="2024-06" db="EMBL/GenBank/DDBJ databases">
        <title>A chromosome level genome sequence of Diviner's sage (Salvia divinorum).</title>
        <authorList>
            <person name="Ford S.A."/>
            <person name="Ro D.-K."/>
            <person name="Ness R.W."/>
            <person name="Phillips M.A."/>
        </authorList>
    </citation>
    <scope>NUCLEOTIDE SEQUENCE [LARGE SCALE GENOMIC DNA]</scope>
    <source>
        <strain evidence="2">SAF-2024a</strain>
        <tissue evidence="2">Leaf</tissue>
    </source>
</reference>
<dbReference type="AlphaFoldDB" id="A0ABD1HA57"/>
<keyword evidence="3" id="KW-1185">Reference proteome</keyword>
<dbReference type="Proteomes" id="UP001567538">
    <property type="component" value="Unassembled WGS sequence"/>
</dbReference>
<gene>
    <name evidence="2" type="ORF">AAHA92_14009</name>
</gene>
<protein>
    <submittedName>
        <fullName evidence="2">Uncharacterized protein</fullName>
    </submittedName>
</protein>
<proteinExistence type="predicted"/>